<reference evidence="1" key="1">
    <citation type="submission" date="2018-05" db="EMBL/GenBank/DDBJ databases">
        <title>Bacterial isolates from healthy term breastfed infants carrying antibiotic resistance genes.</title>
        <authorList>
            <person name="Casaburi G."/>
        </authorList>
    </citation>
    <scope>NUCLEOTIDE SEQUENCE [LARGE SCALE GENOMIC DNA]</scope>
    <source>
        <strain evidence="1">7084_4</strain>
    </source>
</reference>
<proteinExistence type="predicted"/>
<dbReference type="EMBL" id="CP029752">
    <property type="protein sequence ID" value="QFG76650.1"/>
    <property type="molecule type" value="Genomic_DNA"/>
</dbReference>
<dbReference type="AlphaFoldDB" id="A0A5P6A9N8"/>
<name>A0A5P6A9N8_RAOPL</name>
<gene>
    <name evidence="1" type="ORF">DMB90_09925</name>
</gene>
<sequence length="63" mass="6588">MINMLVFCGCVGQSGGGWSHYVGGKTASADRLAAAGVCHRLEPPAAPDEQHLLFLQPLQPVAL</sequence>
<dbReference type="Gene3D" id="3.40.50.12440">
    <property type="match status" value="1"/>
</dbReference>
<accession>A0A5P6A9N8</accession>
<organism evidence="1">
    <name type="scientific">Raoultella planticola</name>
    <name type="common">Klebsiella planticola</name>
    <dbReference type="NCBI Taxonomy" id="575"/>
    <lineage>
        <taxon>Bacteria</taxon>
        <taxon>Pseudomonadati</taxon>
        <taxon>Pseudomonadota</taxon>
        <taxon>Gammaproteobacteria</taxon>
        <taxon>Enterobacterales</taxon>
        <taxon>Enterobacteriaceae</taxon>
        <taxon>Klebsiella/Raoultella group</taxon>
        <taxon>Raoultella</taxon>
    </lineage>
</organism>
<protein>
    <submittedName>
        <fullName evidence="1">Uncharacterized protein</fullName>
    </submittedName>
</protein>
<evidence type="ECO:0000313" key="1">
    <source>
        <dbReference type="EMBL" id="QFG76650.1"/>
    </source>
</evidence>